<organism evidence="2 3">
    <name type="scientific">Virgibacillus halodenitrificans</name>
    <name type="common">Bacillus halodenitrificans</name>
    <dbReference type="NCBI Taxonomy" id="1482"/>
    <lineage>
        <taxon>Bacteria</taxon>
        <taxon>Bacillati</taxon>
        <taxon>Bacillota</taxon>
        <taxon>Bacilli</taxon>
        <taxon>Bacillales</taxon>
        <taxon>Bacillaceae</taxon>
        <taxon>Virgibacillus</taxon>
    </lineage>
</organism>
<feature type="transmembrane region" description="Helical" evidence="1">
    <location>
        <begin position="216"/>
        <end position="237"/>
    </location>
</feature>
<dbReference type="EMBL" id="CP017962">
    <property type="protein sequence ID" value="APC46981.1"/>
    <property type="molecule type" value="Genomic_DNA"/>
</dbReference>
<feature type="transmembrane region" description="Helical" evidence="1">
    <location>
        <begin position="249"/>
        <end position="272"/>
    </location>
</feature>
<gene>
    <name evidence="2" type="ORF">BME96_01695</name>
</gene>
<evidence type="ECO:0000313" key="3">
    <source>
        <dbReference type="Proteomes" id="UP000182945"/>
    </source>
</evidence>
<sequence length="278" mass="31954">MNYLKLVNFEVNRFIKIYIVLLGITMVSQIAGVIVKANQYVGDVNQAIYEELTPKAEFLEMYGQISMGMLTRSMWFTGPIALCIAALLFYLFLIWYRDWFGKNTFIYRLLMLPTARLNLFWSKITTIFLMVLGLVAVQLLLLPLENLFLRMIVSKDFRMDLSIIQIIDQSGYMGVFIPTQIMDFFINYGIGFMVVVVLFTAILFERSFRFKGMFLGIVYGVSCTLLFLSPILITELIGVGANYFYPNELFLIELALGLIIVAASIYVSHFLIKRKITV</sequence>
<dbReference type="AlphaFoldDB" id="A0AAC9IV06"/>
<feature type="transmembrane region" description="Helical" evidence="1">
    <location>
        <begin position="185"/>
        <end position="204"/>
    </location>
</feature>
<feature type="transmembrane region" description="Helical" evidence="1">
    <location>
        <begin position="117"/>
        <end position="141"/>
    </location>
</feature>
<evidence type="ECO:0000313" key="2">
    <source>
        <dbReference type="EMBL" id="APC46981.1"/>
    </source>
</evidence>
<keyword evidence="1" id="KW-0812">Transmembrane</keyword>
<keyword evidence="1" id="KW-0472">Membrane</keyword>
<evidence type="ECO:0000256" key="1">
    <source>
        <dbReference type="SAM" id="Phobius"/>
    </source>
</evidence>
<name>A0AAC9IV06_VIRHA</name>
<dbReference type="RefSeq" id="WP_071648118.1">
    <property type="nucleotide sequence ID" value="NZ_CP017962.1"/>
</dbReference>
<reference evidence="2 3" key="1">
    <citation type="submission" date="2016-11" db="EMBL/GenBank/DDBJ databases">
        <title>Complete genome sequencing of Virgibacillus halodenitrificans PDB-F2.</title>
        <authorList>
            <person name="Sun Z."/>
            <person name="Zhou Y."/>
            <person name="Li H."/>
        </authorList>
    </citation>
    <scope>NUCLEOTIDE SEQUENCE [LARGE SCALE GENOMIC DNA]</scope>
    <source>
        <strain evidence="2 3">PDB-F2</strain>
    </source>
</reference>
<keyword evidence="1" id="KW-1133">Transmembrane helix</keyword>
<dbReference type="Proteomes" id="UP000182945">
    <property type="component" value="Chromosome"/>
</dbReference>
<dbReference type="KEGG" id="vhl:BME96_01695"/>
<feature type="transmembrane region" description="Helical" evidence="1">
    <location>
        <begin position="15"/>
        <end position="35"/>
    </location>
</feature>
<protein>
    <submittedName>
        <fullName evidence="2">Uncharacterized protein</fullName>
    </submittedName>
</protein>
<feature type="transmembrane region" description="Helical" evidence="1">
    <location>
        <begin position="74"/>
        <end position="96"/>
    </location>
</feature>
<proteinExistence type="predicted"/>
<accession>A0AAC9IV06</accession>
<dbReference type="GeneID" id="71513091"/>